<feature type="region of interest" description="Disordered" evidence="1">
    <location>
        <begin position="21"/>
        <end position="62"/>
    </location>
</feature>
<evidence type="ECO:0000313" key="3">
    <source>
        <dbReference type="EMBL" id="MDR5691177.1"/>
    </source>
</evidence>
<dbReference type="Gene3D" id="3.40.50.12090">
    <property type="match status" value="2"/>
</dbReference>
<dbReference type="EMBL" id="JAVKGS010000001">
    <property type="protein sequence ID" value="MDR5691177.1"/>
    <property type="molecule type" value="Genomic_DNA"/>
</dbReference>
<keyword evidence="4" id="KW-1185">Reference proteome</keyword>
<keyword evidence="2" id="KW-0732">Signal</keyword>
<dbReference type="Pfam" id="PF04122">
    <property type="entry name" value="CW_binding_2"/>
    <property type="match status" value="3"/>
</dbReference>
<feature type="signal peptide" evidence="2">
    <location>
        <begin position="1"/>
        <end position="25"/>
    </location>
</feature>
<protein>
    <submittedName>
        <fullName evidence="3">Cell wall-binding repeat-containing protein</fullName>
    </submittedName>
</protein>
<dbReference type="InterPro" id="IPR007253">
    <property type="entry name" value="Cell_wall-bd_2"/>
</dbReference>
<dbReference type="Proteomes" id="UP001260072">
    <property type="component" value="Unassembled WGS sequence"/>
</dbReference>
<comment type="caution">
    <text evidence="3">The sequence shown here is derived from an EMBL/GenBank/DDBJ whole genome shotgun (WGS) entry which is preliminary data.</text>
</comment>
<dbReference type="PANTHER" id="PTHR30032:SF8">
    <property type="entry name" value="GERMINATION-SPECIFIC N-ACETYLMURAMOYL-L-ALANINE AMIDASE"/>
    <property type="match status" value="1"/>
</dbReference>
<gene>
    <name evidence="3" type="ORF">RH861_03790</name>
</gene>
<sequence>MRRWIATIAAATFITAGLAAAPAAATPKPEPDPRATSVPRPPEPPGRPDDPPRDQGPPEEPSEVLEELRAPTDVDRSLEAGIQAAPVTNRIVGTALAAGGTGSVRAATLNTTASVTDRTAQRAGGADRYATAIALSSLHFTAGASDVFIAGGETFPDGLSAATVAGDRGGPVLLTRATALPAGVAGELARLAPKNIWIVGGTGAVSAGVASAVQQAVPAAAVERLAGADRYATAAALSKRFFPSRPPAAFVVSGNDFPDALGAGPAAAQQDAPTLLVSANSVPKATETELARLRPPVVYIAGGTGVVSDTVASRIRSLTGGQVVRVAGADRYATAAAIADRFFTPTTSRVVLASGLAFPDGLGAGAVAGASASPLLLVDGVDVPPRATLDAARRVSWWLPDDGRVIRYTVVAHPDDDFAAWSLLGQPDPRRYDVVIVLTTGESSGFCTGQPVNNQWMNQQYLPQPQPTGVQYSDRCIKHRMDSWRVFMDGTDVGPVGSWQRLTGGPVSLGGRELPIPQRRSSSGAVEPADYFDLSVGADAAFVSFDMGALLPDEVLWAIQTTRGLVDRFPTEVEGDVVGAAFYNDAGTGYANTSADHKAVYDALGRNDLGMPGSQYSSVGHAQSGRAFGAMVTGYCGYMCHPAASAPWKGSMGHFQYSYGWLSHGYWTPGTVDAHAGFSQYQSFAKWY</sequence>
<proteinExistence type="predicted"/>
<evidence type="ECO:0000313" key="4">
    <source>
        <dbReference type="Proteomes" id="UP001260072"/>
    </source>
</evidence>
<reference evidence="4" key="1">
    <citation type="submission" date="2023-07" db="EMBL/GenBank/DDBJ databases">
        <title>Description of three actinobacteria isolated from air of manufacturing shop in a pharmaceutical factory.</title>
        <authorList>
            <person name="Zhang D.-F."/>
        </authorList>
    </citation>
    <scope>NUCLEOTIDE SEQUENCE [LARGE SCALE GENOMIC DNA]</scope>
    <source>
        <strain evidence="4">CCTCC AB 2011122</strain>
    </source>
</reference>
<name>A0ABU1FIL3_9MICO</name>
<organism evidence="3 4">
    <name type="scientific">Agromyces indicus</name>
    <dbReference type="NCBI Taxonomy" id="758919"/>
    <lineage>
        <taxon>Bacteria</taxon>
        <taxon>Bacillati</taxon>
        <taxon>Actinomycetota</taxon>
        <taxon>Actinomycetes</taxon>
        <taxon>Micrococcales</taxon>
        <taxon>Microbacteriaceae</taxon>
        <taxon>Agromyces</taxon>
    </lineage>
</organism>
<dbReference type="PANTHER" id="PTHR30032">
    <property type="entry name" value="N-ACETYLMURAMOYL-L-ALANINE AMIDASE-RELATED"/>
    <property type="match status" value="1"/>
</dbReference>
<feature type="chain" id="PRO_5047414713" evidence="2">
    <location>
        <begin position="26"/>
        <end position="688"/>
    </location>
</feature>
<dbReference type="RefSeq" id="WP_310519820.1">
    <property type="nucleotide sequence ID" value="NZ_BAABBS010000004.1"/>
</dbReference>
<evidence type="ECO:0000256" key="1">
    <source>
        <dbReference type="SAM" id="MobiDB-lite"/>
    </source>
</evidence>
<accession>A0ABU1FIL3</accession>
<evidence type="ECO:0000256" key="2">
    <source>
        <dbReference type="SAM" id="SignalP"/>
    </source>
</evidence>
<dbReference type="InterPro" id="IPR051922">
    <property type="entry name" value="Bact_Sporulation_Assoc"/>
</dbReference>